<dbReference type="Proteomes" id="UP000241912">
    <property type="component" value="Unassembled WGS sequence"/>
</dbReference>
<organism evidence="2 3">
    <name type="scientific">Nitrosomonas supralitoralis</name>
    <dbReference type="NCBI Taxonomy" id="2116706"/>
    <lineage>
        <taxon>Bacteria</taxon>
        <taxon>Pseudomonadati</taxon>
        <taxon>Pseudomonadota</taxon>
        <taxon>Betaproteobacteria</taxon>
        <taxon>Nitrosomonadales</taxon>
        <taxon>Nitrosomonadaceae</taxon>
        <taxon>Nitrosomonas</taxon>
    </lineage>
</organism>
<keyword evidence="1" id="KW-0812">Transmembrane</keyword>
<accession>A0A2P7NZA9</accession>
<gene>
    <name evidence="2" type="ORF">C7H79_00760</name>
</gene>
<sequence>MRVRKEFLQNKKCFPRWVSNLCGILILYAVYVIKYKSSKFSATGDSTSELPVVGHISNEQILARDQRHSLAMFGEYRASFSLVVSELLYRIDKQDKIKILPSKDPIVSVPR</sequence>
<keyword evidence="1" id="KW-1133">Transmembrane helix</keyword>
<dbReference type="AlphaFoldDB" id="A0A2P7NZA9"/>
<proteinExistence type="predicted"/>
<dbReference type="EMBL" id="PXXU01000002">
    <property type="protein sequence ID" value="PSJ18794.1"/>
    <property type="molecule type" value="Genomic_DNA"/>
</dbReference>
<keyword evidence="3" id="KW-1185">Reference proteome</keyword>
<feature type="transmembrane region" description="Helical" evidence="1">
    <location>
        <begin position="14"/>
        <end position="33"/>
    </location>
</feature>
<comment type="caution">
    <text evidence="2">The sequence shown here is derived from an EMBL/GenBank/DDBJ whole genome shotgun (WGS) entry which is preliminary data.</text>
</comment>
<evidence type="ECO:0000313" key="2">
    <source>
        <dbReference type="EMBL" id="PSJ18794.1"/>
    </source>
</evidence>
<evidence type="ECO:0000313" key="3">
    <source>
        <dbReference type="Proteomes" id="UP000241912"/>
    </source>
</evidence>
<protein>
    <submittedName>
        <fullName evidence="2">Uncharacterized protein</fullName>
    </submittedName>
</protein>
<name>A0A2P7NZA9_9PROT</name>
<keyword evidence="1" id="KW-0472">Membrane</keyword>
<reference evidence="2 3" key="1">
    <citation type="submission" date="2018-03" db="EMBL/GenBank/DDBJ databases">
        <title>Draft genome of Nitrosomonas supralitoralis APG5.</title>
        <authorList>
            <person name="Urakawa H."/>
            <person name="Lopez J.V."/>
        </authorList>
    </citation>
    <scope>NUCLEOTIDE SEQUENCE [LARGE SCALE GENOMIC DNA]</scope>
    <source>
        <strain evidence="2 3">APG5</strain>
    </source>
</reference>
<evidence type="ECO:0000256" key="1">
    <source>
        <dbReference type="SAM" id="Phobius"/>
    </source>
</evidence>